<dbReference type="PROSITE" id="PS51729">
    <property type="entry name" value="GNAT_YJDJ"/>
    <property type="match status" value="1"/>
</dbReference>
<dbReference type="AlphaFoldDB" id="A0A6P0UMJ5"/>
<keyword evidence="3" id="KW-1185">Reference proteome</keyword>
<dbReference type="GO" id="GO:0016740">
    <property type="term" value="F:transferase activity"/>
    <property type="evidence" value="ECO:0007669"/>
    <property type="project" value="UniProtKB-KW"/>
</dbReference>
<protein>
    <submittedName>
        <fullName evidence="2">N-acetyltransferase</fullName>
    </submittedName>
</protein>
<comment type="caution">
    <text evidence="2">The sequence shown here is derived from an EMBL/GenBank/DDBJ whole genome shotgun (WGS) entry which is preliminary data.</text>
</comment>
<proteinExistence type="predicted"/>
<gene>
    <name evidence="2" type="ORF">GWK09_13215</name>
</gene>
<dbReference type="Proteomes" id="UP000468443">
    <property type="component" value="Unassembled WGS sequence"/>
</dbReference>
<name>A0A6P0UMJ5_9FLAO</name>
<reference evidence="2 3" key="1">
    <citation type="submission" date="2020-01" db="EMBL/GenBank/DDBJ databases">
        <title>Muriicola jejuensis KCTC 22299.</title>
        <authorList>
            <person name="Wang G."/>
        </authorList>
    </citation>
    <scope>NUCLEOTIDE SEQUENCE [LARGE SCALE GENOMIC DNA]</scope>
    <source>
        <strain evidence="2 3">KCTC 22299</strain>
    </source>
</reference>
<dbReference type="InterPro" id="IPR045057">
    <property type="entry name" value="Gcn5-rel_NAT"/>
</dbReference>
<evidence type="ECO:0000313" key="3">
    <source>
        <dbReference type="Proteomes" id="UP000468443"/>
    </source>
</evidence>
<dbReference type="InterPro" id="IPR031165">
    <property type="entry name" value="GNAT_YJDJ"/>
</dbReference>
<evidence type="ECO:0000259" key="1">
    <source>
        <dbReference type="PROSITE" id="PS51729"/>
    </source>
</evidence>
<dbReference type="InterPro" id="IPR016181">
    <property type="entry name" value="Acyl_CoA_acyltransferase"/>
</dbReference>
<evidence type="ECO:0000313" key="2">
    <source>
        <dbReference type="EMBL" id="NER11486.1"/>
    </source>
</evidence>
<dbReference type="PANTHER" id="PTHR31435">
    <property type="entry name" value="PROTEIN NATD1"/>
    <property type="match status" value="1"/>
</dbReference>
<sequence length="107" mass="11694">MKEVAEGIPLVQHTVGNQKRFELRLDEGVAYVEYMINQQGTIYLTHTEVPVSLEGNGIGSVLVKKVLQHIRTEGMKMAPLCPFVAAYLKRNPGEANGLLAPGFNIGS</sequence>
<dbReference type="PANTHER" id="PTHR31435:SF10">
    <property type="entry name" value="BSR4717 PROTEIN"/>
    <property type="match status" value="1"/>
</dbReference>
<dbReference type="EMBL" id="JAABOP010000004">
    <property type="protein sequence ID" value="NER11486.1"/>
    <property type="molecule type" value="Genomic_DNA"/>
</dbReference>
<accession>A0A6P0UMJ5</accession>
<keyword evidence="2" id="KW-0808">Transferase</keyword>
<organism evidence="2 3">
    <name type="scientific">Muriicola jejuensis</name>
    <dbReference type="NCBI Taxonomy" id="504488"/>
    <lineage>
        <taxon>Bacteria</taxon>
        <taxon>Pseudomonadati</taxon>
        <taxon>Bacteroidota</taxon>
        <taxon>Flavobacteriia</taxon>
        <taxon>Flavobacteriales</taxon>
        <taxon>Flavobacteriaceae</taxon>
        <taxon>Muriicola</taxon>
    </lineage>
</organism>
<dbReference type="Gene3D" id="3.40.630.30">
    <property type="match status" value="1"/>
</dbReference>
<dbReference type="Pfam" id="PF14542">
    <property type="entry name" value="Acetyltransf_CG"/>
    <property type="match status" value="1"/>
</dbReference>
<dbReference type="SUPFAM" id="SSF55729">
    <property type="entry name" value="Acyl-CoA N-acyltransferases (Nat)"/>
    <property type="match status" value="1"/>
</dbReference>
<dbReference type="RefSeq" id="WP_163693930.1">
    <property type="nucleotide sequence ID" value="NZ_FXTW01000003.1"/>
</dbReference>
<feature type="domain" description="N-acetyltransferase" evidence="1">
    <location>
        <begin position="13"/>
        <end position="100"/>
    </location>
</feature>